<keyword evidence="3" id="KW-0813">Transport</keyword>
<evidence type="ECO:0000313" key="10">
    <source>
        <dbReference type="EMBL" id="KAK9055214.1"/>
    </source>
</evidence>
<keyword evidence="4 9" id="KW-0812">Transmembrane</keyword>
<comment type="similarity">
    <text evidence="2">Belongs to the GLUTAMINE DUMPER 1 (TC 9.B.60) family.</text>
</comment>
<gene>
    <name evidence="10" type="ORF">SSX86_026296</name>
</gene>
<comment type="subcellular location">
    <subcellularLocation>
        <location evidence="1">Membrane</location>
        <topology evidence="1">Single-pass membrane protein</topology>
    </subcellularLocation>
</comment>
<keyword evidence="6 9" id="KW-1133">Transmembrane helix</keyword>
<keyword evidence="5" id="KW-0029">Amino-acid transport</keyword>
<keyword evidence="7 9" id="KW-0472">Membrane</keyword>
<evidence type="ECO:0000256" key="2">
    <source>
        <dbReference type="ARBA" id="ARBA00009977"/>
    </source>
</evidence>
<dbReference type="Proteomes" id="UP001408789">
    <property type="component" value="Unassembled WGS sequence"/>
</dbReference>
<evidence type="ECO:0000256" key="4">
    <source>
        <dbReference type="ARBA" id="ARBA00022692"/>
    </source>
</evidence>
<evidence type="ECO:0000256" key="3">
    <source>
        <dbReference type="ARBA" id="ARBA00022448"/>
    </source>
</evidence>
<dbReference type="PANTHER" id="PTHR33228:SF77">
    <property type="entry name" value="PROTEIN GLUTAMINE DUMPER 2"/>
    <property type="match status" value="1"/>
</dbReference>
<keyword evidence="11" id="KW-1185">Reference proteome</keyword>
<dbReference type="InterPro" id="IPR040359">
    <property type="entry name" value="GDU"/>
</dbReference>
<feature type="region of interest" description="Disordered" evidence="8">
    <location>
        <begin position="58"/>
        <end position="81"/>
    </location>
</feature>
<dbReference type="GO" id="GO:0016020">
    <property type="term" value="C:membrane"/>
    <property type="evidence" value="ECO:0007669"/>
    <property type="project" value="UniProtKB-SubCell"/>
</dbReference>
<proteinExistence type="inferred from homology"/>
<evidence type="ECO:0000256" key="7">
    <source>
        <dbReference type="ARBA" id="ARBA00023136"/>
    </source>
</evidence>
<dbReference type="GO" id="GO:0006865">
    <property type="term" value="P:amino acid transport"/>
    <property type="evidence" value="ECO:0007669"/>
    <property type="project" value="UniProtKB-KW"/>
</dbReference>
<evidence type="ECO:0000313" key="11">
    <source>
        <dbReference type="Proteomes" id="UP001408789"/>
    </source>
</evidence>
<evidence type="ECO:0000256" key="9">
    <source>
        <dbReference type="SAM" id="Phobius"/>
    </source>
</evidence>
<dbReference type="PANTHER" id="PTHR33228">
    <property type="entry name" value="PROTEIN GLUTAMINE DUMPER 4-RELATED"/>
    <property type="match status" value="1"/>
</dbReference>
<protein>
    <submittedName>
        <fullName evidence="10">Uncharacterized protein</fullName>
    </submittedName>
</protein>
<evidence type="ECO:0000256" key="8">
    <source>
        <dbReference type="SAM" id="MobiDB-lite"/>
    </source>
</evidence>
<feature type="compositionally biased region" description="Basic and acidic residues" evidence="8">
    <location>
        <begin position="64"/>
        <end position="81"/>
    </location>
</feature>
<accession>A0AAP0GP08</accession>
<dbReference type="GO" id="GO:0080143">
    <property type="term" value="P:regulation of amino acid export"/>
    <property type="evidence" value="ECO:0007669"/>
    <property type="project" value="InterPro"/>
</dbReference>
<comment type="caution">
    <text evidence="10">The sequence shown here is derived from an EMBL/GenBank/DDBJ whole genome shotgun (WGS) entry which is preliminary data.</text>
</comment>
<sequence length="138" mass="14604">MKATATVPPSSPEAFHISPWHTPVPYFFGGLSVVLGLIAFALLILACSYGNLSDDVDDGVAGGDGDRDLEAGDSKPVQTHDDETLVFEEKKYVVIMAGKETPTFLATPVSNTTASFGRCNCSCRSNSTEKPSTGDNET</sequence>
<feature type="transmembrane region" description="Helical" evidence="9">
    <location>
        <begin position="26"/>
        <end position="46"/>
    </location>
</feature>
<evidence type="ECO:0000256" key="5">
    <source>
        <dbReference type="ARBA" id="ARBA00022970"/>
    </source>
</evidence>
<reference evidence="10 11" key="1">
    <citation type="submission" date="2024-04" db="EMBL/GenBank/DDBJ databases">
        <title>The reference genome of an endangered Asteraceae, Deinandra increscens subsp. villosa, native to the Central Coast of California.</title>
        <authorList>
            <person name="Guilliams M."/>
            <person name="Hasenstab-Lehman K."/>
            <person name="Meyer R."/>
            <person name="Mcevoy S."/>
        </authorList>
    </citation>
    <scope>NUCLEOTIDE SEQUENCE [LARGE SCALE GENOMIC DNA]</scope>
    <source>
        <tissue evidence="10">Leaf</tissue>
    </source>
</reference>
<dbReference type="AlphaFoldDB" id="A0AAP0GP08"/>
<organism evidence="10 11">
    <name type="scientific">Deinandra increscens subsp. villosa</name>
    <dbReference type="NCBI Taxonomy" id="3103831"/>
    <lineage>
        <taxon>Eukaryota</taxon>
        <taxon>Viridiplantae</taxon>
        <taxon>Streptophyta</taxon>
        <taxon>Embryophyta</taxon>
        <taxon>Tracheophyta</taxon>
        <taxon>Spermatophyta</taxon>
        <taxon>Magnoliopsida</taxon>
        <taxon>eudicotyledons</taxon>
        <taxon>Gunneridae</taxon>
        <taxon>Pentapetalae</taxon>
        <taxon>asterids</taxon>
        <taxon>campanulids</taxon>
        <taxon>Asterales</taxon>
        <taxon>Asteraceae</taxon>
        <taxon>Asteroideae</taxon>
        <taxon>Heliantheae alliance</taxon>
        <taxon>Madieae</taxon>
        <taxon>Madiinae</taxon>
        <taxon>Deinandra</taxon>
    </lineage>
</organism>
<dbReference type="EMBL" id="JBCNJP010000025">
    <property type="protein sequence ID" value="KAK9055214.1"/>
    <property type="molecule type" value="Genomic_DNA"/>
</dbReference>
<evidence type="ECO:0000256" key="6">
    <source>
        <dbReference type="ARBA" id="ARBA00022989"/>
    </source>
</evidence>
<name>A0AAP0GP08_9ASTR</name>
<evidence type="ECO:0000256" key="1">
    <source>
        <dbReference type="ARBA" id="ARBA00004167"/>
    </source>
</evidence>